<comment type="subunit">
    <text evidence="7">In the presence of PdxS, forms a dodecamer of heterodimers. Only shows activity in the heterodimer.</text>
</comment>
<evidence type="ECO:0000256" key="4">
    <source>
        <dbReference type="ARBA" id="ARBA00022962"/>
    </source>
</evidence>
<sequence>MKIGILGMQGDIEEHLAAFQKLGVDTIRVKSEKSLESVDGLIIPGGESTTMLRLLKLNGLFDLLKLKISKGFPVYGTCAGMILLADQVSNPEQDSLKVLDINVSRNGYGRQIDSFQAEVTMPVIGSRPFKAIFIRAPLITKAGDVEVLATYKDHPVFVKKDNIIASTFHPELSNDTRIHEFFLGMVKDAARN</sequence>
<feature type="binding site" evidence="7 9">
    <location>
        <begin position="46"/>
        <end position="48"/>
    </location>
    <ligand>
        <name>L-glutamine</name>
        <dbReference type="ChEBI" id="CHEBI:58359"/>
    </ligand>
</feature>
<comment type="function">
    <text evidence="7">Catalyzes the hydrolysis of glutamine to glutamate and ammonia as part of the biosynthesis of pyridoxal 5'-phosphate. The resulting ammonia molecule is channeled to the active site of PdxS.</text>
</comment>
<keyword evidence="3 7" id="KW-0663">Pyridoxal phosphate</keyword>
<evidence type="ECO:0000256" key="9">
    <source>
        <dbReference type="PIRSR" id="PIRSR005639-2"/>
    </source>
</evidence>
<feature type="active site" description="Nucleophile" evidence="7 8">
    <location>
        <position position="78"/>
    </location>
</feature>
<dbReference type="InterPro" id="IPR029062">
    <property type="entry name" value="Class_I_gatase-like"/>
</dbReference>
<keyword evidence="2 7" id="KW-0378">Hydrolase</keyword>
<reference evidence="10" key="1">
    <citation type="journal article" date="2020" name="mSystems">
        <title>Genome- and Community-Level Interaction Insights into Carbon Utilization and Element Cycling Functions of Hydrothermarchaeota in Hydrothermal Sediment.</title>
        <authorList>
            <person name="Zhou Z."/>
            <person name="Liu Y."/>
            <person name="Xu W."/>
            <person name="Pan J."/>
            <person name="Luo Z.H."/>
            <person name="Li M."/>
        </authorList>
    </citation>
    <scope>NUCLEOTIDE SEQUENCE [LARGE SCALE GENOMIC DNA]</scope>
    <source>
        <strain evidence="10">SpSt-966</strain>
    </source>
</reference>
<evidence type="ECO:0000256" key="1">
    <source>
        <dbReference type="ARBA" id="ARBA00008345"/>
    </source>
</evidence>
<dbReference type="FunFam" id="3.40.50.880:FF:000041">
    <property type="entry name" value="Glutamine amidotransferase subunit pdxT, putative"/>
    <property type="match status" value="1"/>
</dbReference>
<dbReference type="Pfam" id="PF01174">
    <property type="entry name" value="SNO"/>
    <property type="match status" value="1"/>
</dbReference>
<feature type="active site" description="Charge relay system" evidence="7 8">
    <location>
        <position position="169"/>
    </location>
</feature>
<evidence type="ECO:0000256" key="6">
    <source>
        <dbReference type="ARBA" id="ARBA00049534"/>
    </source>
</evidence>
<dbReference type="PROSITE" id="PS51130">
    <property type="entry name" value="PDXT_SNO_2"/>
    <property type="match status" value="1"/>
</dbReference>
<dbReference type="PANTHER" id="PTHR31559">
    <property type="entry name" value="PYRIDOXAL 5'-PHOSPHATE SYNTHASE SUBUNIT SNO"/>
    <property type="match status" value="1"/>
</dbReference>
<feature type="active site" description="Charge relay system" evidence="7 8">
    <location>
        <position position="171"/>
    </location>
</feature>
<gene>
    <name evidence="7 10" type="primary">pdxT</name>
    <name evidence="10" type="ORF">ENX73_00265</name>
</gene>
<dbReference type="SUPFAM" id="SSF52317">
    <property type="entry name" value="Class I glutamine amidotransferase-like"/>
    <property type="match status" value="1"/>
</dbReference>
<dbReference type="HAMAP" id="MF_01615">
    <property type="entry name" value="PdxT"/>
    <property type="match status" value="1"/>
</dbReference>
<comment type="similarity">
    <text evidence="1 7">Belongs to the glutaminase PdxT/SNO family.</text>
</comment>
<evidence type="ECO:0000256" key="2">
    <source>
        <dbReference type="ARBA" id="ARBA00022801"/>
    </source>
</evidence>
<keyword evidence="5 7" id="KW-0456">Lyase</keyword>
<dbReference type="GO" id="GO:0005829">
    <property type="term" value="C:cytosol"/>
    <property type="evidence" value="ECO:0007669"/>
    <property type="project" value="TreeGrafter"/>
</dbReference>
<dbReference type="PROSITE" id="PS51273">
    <property type="entry name" value="GATASE_TYPE_1"/>
    <property type="match status" value="1"/>
</dbReference>
<accession>A0A7V3RDD2</accession>
<dbReference type="AlphaFoldDB" id="A0A7V3RDD2"/>
<dbReference type="GO" id="GO:0036381">
    <property type="term" value="F:pyridoxal 5'-phosphate synthase (glutamine hydrolysing) activity"/>
    <property type="evidence" value="ECO:0007669"/>
    <property type="project" value="UniProtKB-UniRule"/>
</dbReference>
<dbReference type="EC" id="4.3.3.6" evidence="7"/>
<comment type="catalytic activity">
    <reaction evidence="6 7">
        <text>L-glutamine + H2O = L-glutamate + NH4(+)</text>
        <dbReference type="Rhea" id="RHEA:15889"/>
        <dbReference type="ChEBI" id="CHEBI:15377"/>
        <dbReference type="ChEBI" id="CHEBI:28938"/>
        <dbReference type="ChEBI" id="CHEBI:29985"/>
        <dbReference type="ChEBI" id="CHEBI:58359"/>
        <dbReference type="EC" id="3.5.1.2"/>
    </reaction>
</comment>
<dbReference type="EC" id="3.5.1.2" evidence="7"/>
<dbReference type="NCBIfam" id="TIGR03800">
    <property type="entry name" value="PLP_synth_Pdx2"/>
    <property type="match status" value="1"/>
</dbReference>
<evidence type="ECO:0000256" key="5">
    <source>
        <dbReference type="ARBA" id="ARBA00023239"/>
    </source>
</evidence>
<protein>
    <recommendedName>
        <fullName evidence="7">Pyridoxal 5'-phosphate synthase subunit PdxT</fullName>
        <ecNumber evidence="7">4.3.3.6</ecNumber>
    </recommendedName>
    <alternativeName>
        <fullName evidence="7">Pdx2</fullName>
    </alternativeName>
    <alternativeName>
        <fullName evidence="7">Pyridoxal 5'-phosphate synthase glutaminase subunit</fullName>
        <ecNumber evidence="7">3.5.1.2</ecNumber>
    </alternativeName>
</protein>
<dbReference type="GO" id="GO:0004359">
    <property type="term" value="F:glutaminase activity"/>
    <property type="evidence" value="ECO:0007669"/>
    <property type="project" value="UniProtKB-UniRule"/>
</dbReference>
<dbReference type="UniPathway" id="UPA00245"/>
<keyword evidence="4 7" id="KW-0315">Glutamine amidotransferase</keyword>
<dbReference type="InterPro" id="IPR021196">
    <property type="entry name" value="PdxT/SNO_CS"/>
</dbReference>
<evidence type="ECO:0000256" key="3">
    <source>
        <dbReference type="ARBA" id="ARBA00022898"/>
    </source>
</evidence>
<dbReference type="GO" id="GO:0006543">
    <property type="term" value="P:L-glutamine catabolic process"/>
    <property type="evidence" value="ECO:0007669"/>
    <property type="project" value="UniProtKB-UniRule"/>
</dbReference>
<dbReference type="GO" id="GO:0008614">
    <property type="term" value="P:pyridoxine metabolic process"/>
    <property type="evidence" value="ECO:0007669"/>
    <property type="project" value="TreeGrafter"/>
</dbReference>
<evidence type="ECO:0000256" key="7">
    <source>
        <dbReference type="HAMAP-Rule" id="MF_01615"/>
    </source>
</evidence>
<evidence type="ECO:0000313" key="10">
    <source>
        <dbReference type="EMBL" id="HGE74546.1"/>
    </source>
</evidence>
<dbReference type="EMBL" id="DTPE01000010">
    <property type="protein sequence ID" value="HGE74546.1"/>
    <property type="molecule type" value="Genomic_DNA"/>
</dbReference>
<dbReference type="GO" id="GO:1903600">
    <property type="term" value="C:glutaminase complex"/>
    <property type="evidence" value="ECO:0007669"/>
    <property type="project" value="TreeGrafter"/>
</dbReference>
<feature type="binding site" evidence="7 9">
    <location>
        <begin position="134"/>
        <end position="135"/>
    </location>
    <ligand>
        <name>L-glutamine</name>
        <dbReference type="ChEBI" id="CHEBI:58359"/>
    </ligand>
</feature>
<dbReference type="InterPro" id="IPR002161">
    <property type="entry name" value="PdxT/SNO"/>
</dbReference>
<dbReference type="GO" id="GO:0042823">
    <property type="term" value="P:pyridoxal phosphate biosynthetic process"/>
    <property type="evidence" value="ECO:0007669"/>
    <property type="project" value="UniProtKB-UniRule"/>
</dbReference>
<dbReference type="PROSITE" id="PS01236">
    <property type="entry name" value="PDXT_SNO_1"/>
    <property type="match status" value="1"/>
</dbReference>
<comment type="pathway">
    <text evidence="7">Cofactor biosynthesis; pyridoxal 5'-phosphate biosynthesis.</text>
</comment>
<evidence type="ECO:0000256" key="8">
    <source>
        <dbReference type="PIRSR" id="PIRSR005639-1"/>
    </source>
</evidence>
<dbReference type="Gene3D" id="3.40.50.880">
    <property type="match status" value="1"/>
</dbReference>
<name>A0A7V3RDD2_9BACT</name>
<proteinExistence type="inferred from homology"/>
<comment type="caution">
    <text evidence="10">The sequence shown here is derived from an EMBL/GenBank/DDBJ whole genome shotgun (WGS) entry which is preliminary data.</text>
</comment>
<dbReference type="CDD" id="cd01749">
    <property type="entry name" value="GATase1_PB"/>
    <property type="match status" value="1"/>
</dbReference>
<dbReference type="PANTHER" id="PTHR31559:SF0">
    <property type="entry name" value="PYRIDOXAL 5'-PHOSPHATE SYNTHASE SUBUNIT SNO1-RELATED"/>
    <property type="match status" value="1"/>
</dbReference>
<organism evidence="10">
    <name type="scientific">Mesoaciditoga lauensis</name>
    <dbReference type="NCBI Taxonomy" id="1495039"/>
    <lineage>
        <taxon>Bacteria</taxon>
        <taxon>Thermotogati</taxon>
        <taxon>Thermotogota</taxon>
        <taxon>Thermotogae</taxon>
        <taxon>Mesoaciditogales</taxon>
        <taxon>Mesoaciditogaceae</taxon>
        <taxon>Mesoaciditoga</taxon>
    </lineage>
</organism>
<feature type="binding site" evidence="7 9">
    <location>
        <position position="105"/>
    </location>
    <ligand>
        <name>L-glutamine</name>
        <dbReference type="ChEBI" id="CHEBI:58359"/>
    </ligand>
</feature>
<comment type="catalytic activity">
    <reaction evidence="7">
        <text>aldehydo-D-ribose 5-phosphate + D-glyceraldehyde 3-phosphate + L-glutamine = pyridoxal 5'-phosphate + L-glutamate + phosphate + 3 H2O + H(+)</text>
        <dbReference type="Rhea" id="RHEA:31507"/>
        <dbReference type="ChEBI" id="CHEBI:15377"/>
        <dbReference type="ChEBI" id="CHEBI:15378"/>
        <dbReference type="ChEBI" id="CHEBI:29985"/>
        <dbReference type="ChEBI" id="CHEBI:43474"/>
        <dbReference type="ChEBI" id="CHEBI:58273"/>
        <dbReference type="ChEBI" id="CHEBI:58359"/>
        <dbReference type="ChEBI" id="CHEBI:59776"/>
        <dbReference type="ChEBI" id="CHEBI:597326"/>
        <dbReference type="EC" id="4.3.3.6"/>
    </reaction>
</comment>
<dbReference type="PIRSF" id="PIRSF005639">
    <property type="entry name" value="Glut_amidoT_SNO"/>
    <property type="match status" value="1"/>
</dbReference>